<dbReference type="Proteomes" id="UP001194468">
    <property type="component" value="Unassembled WGS sequence"/>
</dbReference>
<accession>A0AAD4GKV9</accession>
<reference evidence="1" key="2">
    <citation type="journal article" date="2020" name="Nat. Commun.">
        <title>Large-scale genome sequencing of mycorrhizal fungi provides insights into the early evolution of symbiotic traits.</title>
        <authorList>
            <person name="Miyauchi S."/>
            <person name="Kiss E."/>
            <person name="Kuo A."/>
            <person name="Drula E."/>
            <person name="Kohler A."/>
            <person name="Sanchez-Garcia M."/>
            <person name="Morin E."/>
            <person name="Andreopoulos B."/>
            <person name="Barry K.W."/>
            <person name="Bonito G."/>
            <person name="Buee M."/>
            <person name="Carver A."/>
            <person name="Chen C."/>
            <person name="Cichocki N."/>
            <person name="Clum A."/>
            <person name="Culley D."/>
            <person name="Crous P.W."/>
            <person name="Fauchery L."/>
            <person name="Girlanda M."/>
            <person name="Hayes R.D."/>
            <person name="Keri Z."/>
            <person name="LaButti K."/>
            <person name="Lipzen A."/>
            <person name="Lombard V."/>
            <person name="Magnuson J."/>
            <person name="Maillard F."/>
            <person name="Murat C."/>
            <person name="Nolan M."/>
            <person name="Ohm R.A."/>
            <person name="Pangilinan J."/>
            <person name="Pereira M.F."/>
            <person name="Perotto S."/>
            <person name="Peter M."/>
            <person name="Pfister S."/>
            <person name="Riley R."/>
            <person name="Sitrit Y."/>
            <person name="Stielow J.B."/>
            <person name="Szollosi G."/>
            <person name="Zifcakova L."/>
            <person name="Stursova M."/>
            <person name="Spatafora J.W."/>
            <person name="Tedersoo L."/>
            <person name="Vaario L.M."/>
            <person name="Yamada A."/>
            <person name="Yan M."/>
            <person name="Wang P."/>
            <person name="Xu J."/>
            <person name="Bruns T."/>
            <person name="Baldrian P."/>
            <person name="Vilgalys R."/>
            <person name="Dunand C."/>
            <person name="Henrissat B."/>
            <person name="Grigoriev I.V."/>
            <person name="Hibbett D."/>
            <person name="Nagy L.G."/>
            <person name="Martin F.M."/>
        </authorList>
    </citation>
    <scope>NUCLEOTIDE SEQUENCE</scope>
    <source>
        <strain evidence="1">BED1</strain>
    </source>
</reference>
<gene>
    <name evidence="1" type="ORF">L210DRAFT_3520252</name>
</gene>
<dbReference type="EMBL" id="WHUW01000002">
    <property type="protein sequence ID" value="KAF8450306.1"/>
    <property type="molecule type" value="Genomic_DNA"/>
</dbReference>
<sequence>MLRRAALIWQTTRKLARTLMTTFYLRVHCLPAPVHHSCSLPRLTYRLNPQTVMLSHQKWHWLLIQPHGSTQSDHVVSVMQDDPPSRL</sequence>
<organism evidence="1 2">
    <name type="scientific">Boletus edulis BED1</name>
    <dbReference type="NCBI Taxonomy" id="1328754"/>
    <lineage>
        <taxon>Eukaryota</taxon>
        <taxon>Fungi</taxon>
        <taxon>Dikarya</taxon>
        <taxon>Basidiomycota</taxon>
        <taxon>Agaricomycotina</taxon>
        <taxon>Agaricomycetes</taxon>
        <taxon>Agaricomycetidae</taxon>
        <taxon>Boletales</taxon>
        <taxon>Boletineae</taxon>
        <taxon>Boletaceae</taxon>
        <taxon>Boletoideae</taxon>
        <taxon>Boletus</taxon>
    </lineage>
</organism>
<protein>
    <submittedName>
        <fullName evidence="1">Uncharacterized protein</fullName>
    </submittedName>
</protein>
<feature type="non-terminal residue" evidence="1">
    <location>
        <position position="1"/>
    </location>
</feature>
<name>A0AAD4GKV9_BOLED</name>
<proteinExistence type="predicted"/>
<evidence type="ECO:0000313" key="1">
    <source>
        <dbReference type="EMBL" id="KAF8450306.1"/>
    </source>
</evidence>
<dbReference type="AlphaFoldDB" id="A0AAD4GKV9"/>
<reference evidence="1" key="1">
    <citation type="submission" date="2019-10" db="EMBL/GenBank/DDBJ databases">
        <authorList>
            <consortium name="DOE Joint Genome Institute"/>
            <person name="Kuo A."/>
            <person name="Miyauchi S."/>
            <person name="Kiss E."/>
            <person name="Drula E."/>
            <person name="Kohler A."/>
            <person name="Sanchez-Garcia M."/>
            <person name="Andreopoulos B."/>
            <person name="Barry K.W."/>
            <person name="Bonito G."/>
            <person name="Buee M."/>
            <person name="Carver A."/>
            <person name="Chen C."/>
            <person name="Cichocki N."/>
            <person name="Clum A."/>
            <person name="Culley D."/>
            <person name="Crous P.W."/>
            <person name="Fauchery L."/>
            <person name="Girlanda M."/>
            <person name="Hayes R."/>
            <person name="Keri Z."/>
            <person name="LaButti K."/>
            <person name="Lipzen A."/>
            <person name="Lombard V."/>
            <person name="Magnuson J."/>
            <person name="Maillard F."/>
            <person name="Morin E."/>
            <person name="Murat C."/>
            <person name="Nolan M."/>
            <person name="Ohm R."/>
            <person name="Pangilinan J."/>
            <person name="Pereira M."/>
            <person name="Perotto S."/>
            <person name="Peter M."/>
            <person name="Riley R."/>
            <person name="Sitrit Y."/>
            <person name="Stielow B."/>
            <person name="Szollosi G."/>
            <person name="Zifcakova L."/>
            <person name="Stursova M."/>
            <person name="Spatafora J.W."/>
            <person name="Tedersoo L."/>
            <person name="Vaario L.-M."/>
            <person name="Yamada A."/>
            <person name="Yan M."/>
            <person name="Wang P."/>
            <person name="Xu J."/>
            <person name="Bruns T."/>
            <person name="Baldrian P."/>
            <person name="Vilgalys R."/>
            <person name="Henrissat B."/>
            <person name="Grigoriev I.V."/>
            <person name="Hibbett D."/>
            <person name="Nagy L.G."/>
            <person name="Martin F.M."/>
        </authorList>
    </citation>
    <scope>NUCLEOTIDE SEQUENCE</scope>
    <source>
        <strain evidence="1">BED1</strain>
    </source>
</reference>
<comment type="caution">
    <text evidence="1">The sequence shown here is derived from an EMBL/GenBank/DDBJ whole genome shotgun (WGS) entry which is preliminary data.</text>
</comment>
<keyword evidence="2" id="KW-1185">Reference proteome</keyword>
<evidence type="ECO:0000313" key="2">
    <source>
        <dbReference type="Proteomes" id="UP001194468"/>
    </source>
</evidence>